<keyword evidence="3" id="KW-1185">Reference proteome</keyword>
<protein>
    <submittedName>
        <fullName evidence="2">Self-incompatibility ribonuclease</fullName>
    </submittedName>
</protein>
<dbReference type="OrthoDB" id="3945102at2759"/>
<evidence type="ECO:0000313" key="2">
    <source>
        <dbReference type="EMBL" id="RMZ71434.1"/>
    </source>
</evidence>
<evidence type="ECO:0000313" key="3">
    <source>
        <dbReference type="Proteomes" id="UP000265663"/>
    </source>
</evidence>
<proteinExistence type="predicted"/>
<feature type="region of interest" description="Disordered" evidence="1">
    <location>
        <begin position="311"/>
        <end position="338"/>
    </location>
</feature>
<feature type="region of interest" description="Disordered" evidence="1">
    <location>
        <begin position="413"/>
        <end position="466"/>
    </location>
</feature>
<gene>
    <name evidence="2" type="ORF">GMOD_00006541</name>
</gene>
<dbReference type="EMBL" id="KE747827">
    <property type="protein sequence ID" value="RMZ71434.1"/>
    <property type="molecule type" value="Genomic_DNA"/>
</dbReference>
<name>A0A3M7MAP5_9PLEO</name>
<dbReference type="AlphaFoldDB" id="A0A3M7MAP5"/>
<evidence type="ECO:0000256" key="1">
    <source>
        <dbReference type="SAM" id="MobiDB-lite"/>
    </source>
</evidence>
<feature type="compositionally biased region" description="Acidic residues" evidence="1">
    <location>
        <begin position="453"/>
        <end position="466"/>
    </location>
</feature>
<reference evidence="2 3" key="1">
    <citation type="journal article" date="2014" name="PLoS ONE">
        <title>De novo Genome Assembly of the Fungal Plant Pathogen Pyrenophora semeniperda.</title>
        <authorList>
            <person name="Soliai M.M."/>
            <person name="Meyer S.E."/>
            <person name="Udall J.A."/>
            <person name="Elzinga D.E."/>
            <person name="Hermansen R.A."/>
            <person name="Bodily P.M."/>
            <person name="Hart A.A."/>
            <person name="Coleman C.E."/>
        </authorList>
    </citation>
    <scope>NUCLEOTIDE SEQUENCE [LARGE SCALE GENOMIC DNA]</scope>
    <source>
        <strain evidence="2 3">CCB06</strain>
        <tissue evidence="2">Mycelium</tissue>
    </source>
</reference>
<feature type="compositionally biased region" description="Acidic residues" evidence="1">
    <location>
        <begin position="326"/>
        <end position="335"/>
    </location>
</feature>
<dbReference type="Proteomes" id="UP000265663">
    <property type="component" value="Unassembled WGS sequence"/>
</dbReference>
<accession>A0A3M7MAP5</accession>
<sequence length="466" mass="51796">MTSATSASRFLTRTGSTHPFNMDGLEFFDEAISASPFFHRTGSTHPFNMNDLSFLNGTIERTQPKATLTVLLPDGAIYRLADCIDVFMFMNSCPLLYYAFEHRSYDRLHADIEATSTTAVASLLRYLYTGTYFDADADPDRATVSLLAHVETYKIAKDFDVEELQSQAKGNLSYQVEMAMYQPSPPHDLLETIHFVYTHHDSLKEADNGECSLVSTLLSYCISIFSTHHLQHDAAFRKLALDIPRLSQDLCHQVMKREFEDDCAPNIIQLFQEMQSLQDHQQQQSFTARPPPTVLASRDLPREMLSDCIPIEPQDSASVSGRQDLNDDDDGDDGDDRISIATNEATIGIPFPAFSTPPLPYDSPLPHTTADVNADTDMDMDMDMDMQADMSSSSSSSFSSFAGFTLVHRPKPQPQLHVVNPDPFADPISSPEEDMATSFSGIDMPSSLSVSDTDADGDTDDDWNLV</sequence>
<organism evidence="2 3">
    <name type="scientific">Pyrenophora seminiperda CCB06</name>
    <dbReference type="NCBI Taxonomy" id="1302712"/>
    <lineage>
        <taxon>Eukaryota</taxon>
        <taxon>Fungi</taxon>
        <taxon>Dikarya</taxon>
        <taxon>Ascomycota</taxon>
        <taxon>Pezizomycotina</taxon>
        <taxon>Dothideomycetes</taxon>
        <taxon>Pleosporomycetidae</taxon>
        <taxon>Pleosporales</taxon>
        <taxon>Pleosporineae</taxon>
        <taxon>Pleosporaceae</taxon>
        <taxon>Pyrenophora</taxon>
    </lineage>
</organism>